<comment type="caution">
    <text evidence="2">The sequence shown here is derived from an EMBL/GenBank/DDBJ whole genome shotgun (WGS) entry which is preliminary data.</text>
</comment>
<dbReference type="PANTHER" id="PTHR14097:SF7">
    <property type="entry name" value="OXIDOREDUCTASE HTATIP2"/>
    <property type="match status" value="1"/>
</dbReference>
<dbReference type="Gene3D" id="3.40.50.720">
    <property type="entry name" value="NAD(P)-binding Rossmann-like Domain"/>
    <property type="match status" value="1"/>
</dbReference>
<organism evidence="2 3">
    <name type="scientific">Flavobacterium kayseriense</name>
    <dbReference type="NCBI Taxonomy" id="2764714"/>
    <lineage>
        <taxon>Bacteria</taxon>
        <taxon>Pseudomonadati</taxon>
        <taxon>Bacteroidota</taxon>
        <taxon>Flavobacteriia</taxon>
        <taxon>Flavobacteriales</taxon>
        <taxon>Flavobacteriaceae</taxon>
        <taxon>Flavobacterium</taxon>
    </lineage>
</organism>
<evidence type="ECO:0000313" key="3">
    <source>
        <dbReference type="Proteomes" id="UP000629963"/>
    </source>
</evidence>
<name>A0ABR7JA33_9FLAO</name>
<dbReference type="RefSeq" id="WP_187010871.1">
    <property type="nucleotide sequence ID" value="NZ_JACRUI010000004.1"/>
</dbReference>
<feature type="domain" description="NAD(P)-binding" evidence="1">
    <location>
        <begin position="8"/>
        <end position="153"/>
    </location>
</feature>
<dbReference type="InterPro" id="IPR016040">
    <property type="entry name" value="NAD(P)-bd_dom"/>
</dbReference>
<proteinExistence type="predicted"/>
<dbReference type="Pfam" id="PF13460">
    <property type="entry name" value="NAD_binding_10"/>
    <property type="match status" value="1"/>
</dbReference>
<dbReference type="Proteomes" id="UP000629963">
    <property type="component" value="Unassembled WGS sequence"/>
</dbReference>
<keyword evidence="3" id="KW-1185">Reference proteome</keyword>
<gene>
    <name evidence="2" type="ORF">H8R23_13285</name>
</gene>
<evidence type="ECO:0000259" key="1">
    <source>
        <dbReference type="Pfam" id="PF13460"/>
    </source>
</evidence>
<dbReference type="PANTHER" id="PTHR14097">
    <property type="entry name" value="OXIDOREDUCTASE HTATIP2"/>
    <property type="match status" value="1"/>
</dbReference>
<protein>
    <submittedName>
        <fullName evidence="2">NAD(P)H-binding protein</fullName>
    </submittedName>
</protein>
<sequence length="218" mass="24268">MKTALIIGGTGLIGSKLLKLLLESSDYEKVIAFSKREMQLKHPKLVLEIIDFDKPESYANLVQGDDFFCTIGTTIKKAGSKEAFRKVDYQYPKQFATIALENGIKQFLLISSLGADEKSGNFYLKTKGEIQSFLKNSSFDSVSIVQPSLLLGDRKEFRFGEQVGAVVMKIFSFLLIGSLKKYKPIHGDTVAKALFTVAQKSKKGFTIYESDLLEQLGN</sequence>
<evidence type="ECO:0000313" key="2">
    <source>
        <dbReference type="EMBL" id="MBC5842384.1"/>
    </source>
</evidence>
<dbReference type="EMBL" id="JACRUJ010000004">
    <property type="protein sequence ID" value="MBC5842384.1"/>
    <property type="molecule type" value="Genomic_DNA"/>
</dbReference>
<dbReference type="SUPFAM" id="SSF51735">
    <property type="entry name" value="NAD(P)-binding Rossmann-fold domains"/>
    <property type="match status" value="1"/>
</dbReference>
<accession>A0ABR7JA33</accession>
<dbReference type="InterPro" id="IPR036291">
    <property type="entry name" value="NAD(P)-bd_dom_sf"/>
</dbReference>
<reference evidence="2 3" key="1">
    <citation type="submission" date="2020-08" db="EMBL/GenBank/DDBJ databases">
        <title>Description of novel Flavobacterium F-380 isolate.</title>
        <authorList>
            <person name="Saticioglu I.B."/>
            <person name="Duman M."/>
            <person name="Altun S."/>
        </authorList>
    </citation>
    <scope>NUCLEOTIDE SEQUENCE [LARGE SCALE GENOMIC DNA]</scope>
    <source>
        <strain evidence="2 3">F-380</strain>
    </source>
</reference>